<sequence>MKNLRAVTKGILNRVEELSGKSIQFVRDENLPLLATLQIARNGAEFHVLRYQPSNDPLDYLIAYQAGFLLRMLENPPTHRFDFAPSPEAGKWVEPLVAAGQPLDAPDRQMLPEFSKIVAQWALMNLRSFPVGMRIDQWIASECQELLELQASSISLQQQQNVDLLAFRKGKLTIPTTLMGSIAAYALFADRLTGQGTYAIPYGAAGVLSYGEQLLKLWETVPSGAQHDCELVDQWAEAQGLSGWYTWIPYRP</sequence>
<gene>
    <name evidence="1" type="ORF">DW355_06665</name>
</gene>
<accession>A0A4P6UK73</accession>
<name>A0A4P6UK73_9BURK</name>
<organism evidence="1 2">
    <name type="scientific">Hylemonella gracilis</name>
    <dbReference type="NCBI Taxonomy" id="80880"/>
    <lineage>
        <taxon>Bacteria</taxon>
        <taxon>Pseudomonadati</taxon>
        <taxon>Pseudomonadota</taxon>
        <taxon>Betaproteobacteria</taxon>
        <taxon>Burkholderiales</taxon>
        <taxon>Comamonadaceae</taxon>
        <taxon>Hylemonella</taxon>
    </lineage>
</organism>
<dbReference type="AlphaFoldDB" id="A0A4P6UK73"/>
<dbReference type="OrthoDB" id="8882383at2"/>
<dbReference type="KEGG" id="hgr:DW355_06665"/>
<reference evidence="1 2" key="1">
    <citation type="submission" date="2018-07" db="EMBL/GenBank/DDBJ databases">
        <title>Exploring interactions and the metabolic potential of the ultra-small soil bacteria Hylemonella gracilis.</title>
        <authorList>
            <person name="Tyc O."/>
            <person name="Kulkarni P."/>
            <person name="Gawehns F."/>
            <person name="Hundscheid M."/>
            <person name="Zweers H."/>
            <person name="Garbeva P."/>
        </authorList>
    </citation>
    <scope>NUCLEOTIDE SEQUENCE [LARGE SCALE GENOMIC DNA]</scope>
    <source>
        <strain evidence="1 2">NS1</strain>
    </source>
</reference>
<dbReference type="Proteomes" id="UP000292939">
    <property type="component" value="Chromosome"/>
</dbReference>
<dbReference type="RefSeq" id="WP_131278682.1">
    <property type="nucleotide sequence ID" value="NZ_CP031395.1"/>
</dbReference>
<protein>
    <submittedName>
        <fullName evidence="1">Uncharacterized protein</fullName>
    </submittedName>
</protein>
<dbReference type="EMBL" id="CP031395">
    <property type="protein sequence ID" value="QBK04510.1"/>
    <property type="molecule type" value="Genomic_DNA"/>
</dbReference>
<evidence type="ECO:0000313" key="1">
    <source>
        <dbReference type="EMBL" id="QBK04510.1"/>
    </source>
</evidence>
<proteinExistence type="predicted"/>
<evidence type="ECO:0000313" key="2">
    <source>
        <dbReference type="Proteomes" id="UP000292939"/>
    </source>
</evidence>